<proteinExistence type="predicted"/>
<feature type="compositionally biased region" description="Basic residues" evidence="1">
    <location>
        <begin position="1"/>
        <end position="10"/>
    </location>
</feature>
<accession>A0A1L6ZNL0</accession>
<dbReference type="AlphaFoldDB" id="A0A1L6ZNL0"/>
<feature type="region of interest" description="Disordered" evidence="1">
    <location>
        <begin position="1"/>
        <end position="24"/>
    </location>
</feature>
<name>A0A1L6ZNL0_BACIA</name>
<evidence type="ECO:0000313" key="3">
    <source>
        <dbReference type="Proteomes" id="UP000185426"/>
    </source>
</evidence>
<gene>
    <name evidence="2" type="ORF">BSA145_20845</name>
</gene>
<dbReference type="Proteomes" id="UP000185426">
    <property type="component" value="Chromosome"/>
</dbReference>
<evidence type="ECO:0000256" key="1">
    <source>
        <dbReference type="SAM" id="MobiDB-lite"/>
    </source>
</evidence>
<sequence>MKTKRQRVKQTLKQQNLKQVHDSQNKKGKIVGRLKLNSTKALTQMNGLNKLYTTGVVCKRKRYRGFHKFSRHWKGRLITLFFIL</sequence>
<evidence type="ECO:0000313" key="2">
    <source>
        <dbReference type="EMBL" id="APT48099.1"/>
    </source>
</evidence>
<protein>
    <submittedName>
        <fullName evidence="2">Uncharacterized protein</fullName>
    </submittedName>
</protein>
<dbReference type="EMBL" id="CP015607">
    <property type="protein sequence ID" value="APT48099.1"/>
    <property type="molecule type" value="Genomic_DNA"/>
</dbReference>
<organism evidence="2 3">
    <name type="scientific">Bacillus safensis</name>
    <dbReference type="NCBI Taxonomy" id="561879"/>
    <lineage>
        <taxon>Bacteria</taxon>
        <taxon>Bacillati</taxon>
        <taxon>Bacillota</taxon>
        <taxon>Bacilli</taxon>
        <taxon>Bacillales</taxon>
        <taxon>Bacillaceae</taxon>
        <taxon>Bacillus</taxon>
    </lineage>
</organism>
<reference evidence="2 3" key="1">
    <citation type="submission" date="2016-05" db="EMBL/GenBank/DDBJ databases">
        <title>Complete Genome and Methylome Analysis of Psychrotrophic Bacterial Isolates from Antarctic Lake Untersee.</title>
        <authorList>
            <person name="Fomenkov A."/>
            <person name="Akimov V.N."/>
            <person name="Vasilyeva L.V."/>
            <person name="Andersen D."/>
            <person name="Vincze T."/>
            <person name="Roberts R.J."/>
        </authorList>
    </citation>
    <scope>NUCLEOTIDE SEQUENCE [LARGE SCALE GENOMIC DNA]</scope>
    <source>
        <strain evidence="2 3">U14-5</strain>
    </source>
</reference>